<accession>U9SQQ6</accession>
<evidence type="ECO:0000256" key="3">
    <source>
        <dbReference type="ARBA" id="ARBA00022525"/>
    </source>
</evidence>
<evidence type="ECO:0000259" key="4">
    <source>
        <dbReference type="Pfam" id="PF20147"/>
    </source>
</evidence>
<dbReference type="VEuPathDB" id="FungiDB:RhiirFUN_010009"/>
<protein>
    <recommendedName>
        <fullName evidence="4">Crinkler effector protein N-terminal domain-containing protein</fullName>
    </recommendedName>
</protein>
<dbReference type="CDD" id="cd00882">
    <property type="entry name" value="Ras_like_GTPase"/>
    <property type="match status" value="1"/>
</dbReference>
<dbReference type="GO" id="GO:0043657">
    <property type="term" value="C:host cell"/>
    <property type="evidence" value="ECO:0007669"/>
    <property type="project" value="UniProtKB-SubCell"/>
</dbReference>
<dbReference type="PANTHER" id="PTHR32046:SF12">
    <property type="entry name" value="AIG1-TYPE G DOMAIN-CONTAINING PROTEIN"/>
    <property type="match status" value="1"/>
</dbReference>
<evidence type="ECO:0000256" key="2">
    <source>
        <dbReference type="ARBA" id="ARBA00004613"/>
    </source>
</evidence>
<dbReference type="Gene3D" id="3.40.50.300">
    <property type="entry name" value="P-loop containing nucleotide triphosphate hydrolases"/>
    <property type="match status" value="1"/>
</dbReference>
<keyword evidence="3" id="KW-0964">Secreted</keyword>
<gene>
    <name evidence="5" type="ORF">GLOINDRAFT_83613</name>
</gene>
<dbReference type="GO" id="GO:0005576">
    <property type="term" value="C:extracellular region"/>
    <property type="evidence" value="ECO:0007669"/>
    <property type="project" value="UniProtKB-SubCell"/>
</dbReference>
<proteinExistence type="predicted"/>
<comment type="subcellular location">
    <subcellularLocation>
        <location evidence="1">Host cell</location>
    </subcellularLocation>
    <subcellularLocation>
        <location evidence="2">Secreted</location>
    </subcellularLocation>
</comment>
<evidence type="ECO:0000256" key="1">
    <source>
        <dbReference type="ARBA" id="ARBA00004340"/>
    </source>
</evidence>
<dbReference type="SUPFAM" id="SSF52540">
    <property type="entry name" value="P-loop containing nucleoside triphosphate hydrolases"/>
    <property type="match status" value="1"/>
</dbReference>
<reference evidence="5" key="1">
    <citation type="submission" date="2013-07" db="EMBL/GenBank/DDBJ databases">
        <title>The genome of an arbuscular mycorrhizal fungus provides insights into the evolution of the oldest plant symbiosis.</title>
        <authorList>
            <consortium name="DOE Joint Genome Institute"/>
            <person name="Tisserant E."/>
            <person name="Malbreil M."/>
            <person name="Kuo A."/>
            <person name="Kohler A."/>
            <person name="Symeonidi A."/>
            <person name="Balestrini R."/>
            <person name="Charron P."/>
            <person name="Duensing N."/>
            <person name="Frei-dit-Frey N."/>
            <person name="Gianinazzi-Pearson V."/>
            <person name="Gilbert B."/>
            <person name="Handa Y."/>
            <person name="Hijri M."/>
            <person name="Kaul R."/>
            <person name="Kawaguchi M."/>
            <person name="Krajinski F."/>
            <person name="Lammers P."/>
            <person name="Lapierre D."/>
            <person name="Masclaux F.G."/>
            <person name="Murat C."/>
            <person name="Morin E."/>
            <person name="Ndikumana S."/>
            <person name="Pagni M."/>
            <person name="Petitpierre D."/>
            <person name="Requena N."/>
            <person name="Rosikiewicz P."/>
            <person name="Riley R."/>
            <person name="Saito K."/>
            <person name="San Clemente H."/>
            <person name="Shapiro H."/>
            <person name="van Tuinen D."/>
            <person name="Becard G."/>
            <person name="Bonfante P."/>
            <person name="Paszkowski U."/>
            <person name="Shachar-Hill Y."/>
            <person name="Young J.P."/>
            <person name="Sanders I.R."/>
            <person name="Henrissat B."/>
            <person name="Rensing S.A."/>
            <person name="Grigoriev I.V."/>
            <person name="Corradi N."/>
            <person name="Roux C."/>
            <person name="Martin F."/>
        </authorList>
    </citation>
    <scope>NUCLEOTIDE SEQUENCE</scope>
    <source>
        <strain evidence="5">DAOM 197198</strain>
    </source>
</reference>
<dbReference type="InterPro" id="IPR027417">
    <property type="entry name" value="P-loop_NTPase"/>
</dbReference>
<dbReference type="PANTHER" id="PTHR32046">
    <property type="entry name" value="G DOMAIN-CONTAINING PROTEIN"/>
    <property type="match status" value="1"/>
</dbReference>
<dbReference type="Pfam" id="PF20147">
    <property type="entry name" value="Crinkler"/>
    <property type="match status" value="1"/>
</dbReference>
<evidence type="ECO:0000313" key="5">
    <source>
        <dbReference type="EMBL" id="ERZ98239.1"/>
    </source>
</evidence>
<dbReference type="AlphaFoldDB" id="U9SQQ6"/>
<dbReference type="InterPro" id="IPR045379">
    <property type="entry name" value="Crinkler_N"/>
</dbReference>
<dbReference type="HOGENOM" id="CLU_751357_0_0_1"/>
<organism evidence="5">
    <name type="scientific">Rhizophagus irregularis (strain DAOM 181602 / DAOM 197198 / MUCL 43194)</name>
    <name type="common">Arbuscular mycorrhizal fungus</name>
    <name type="synonym">Glomus intraradices</name>
    <dbReference type="NCBI Taxonomy" id="747089"/>
    <lineage>
        <taxon>Eukaryota</taxon>
        <taxon>Fungi</taxon>
        <taxon>Fungi incertae sedis</taxon>
        <taxon>Mucoromycota</taxon>
        <taxon>Glomeromycotina</taxon>
        <taxon>Glomeromycetes</taxon>
        <taxon>Glomerales</taxon>
        <taxon>Glomeraceae</taxon>
        <taxon>Rhizophagus</taxon>
    </lineage>
</organism>
<dbReference type="EMBL" id="KI298923">
    <property type="protein sequence ID" value="ERZ98239.1"/>
    <property type="molecule type" value="Genomic_DNA"/>
</dbReference>
<name>U9SQQ6_RHIID</name>
<dbReference type="eggNOG" id="ENOG502SYBU">
    <property type="taxonomic scope" value="Eukaryota"/>
</dbReference>
<sequence length="333" mass="36745">MSKNITLSCLIQGTSLDKYFKITIDKNSDISDLKETIWNKNKNTFSSIDANSLILWKVRIPISDKEKFKQLNFNESTIEGDLSGTKIDDATDEVKDVFCDSPIGKHIHIIIGQSITENSTTTTHALNQETQSLAQQTGAMYSKEESNERNGRSLFSGLNYDETNPFGLSLFDQNRQNNEINNRAGFNLSGQSSCTCKILLLGGTGTGKSTIINMMANYFLGGTLENPKVVIPTKYFKVTENAFGRNDTEAKVGDVTRSQTTKCCNYEFKHPENPSCNFVFIDTPGMSDTNGIEQDDKNIQEIINTAIDAGSLTAIIIIASGTEARVTPTIKIL</sequence>
<feature type="domain" description="Crinkler effector protein N-terminal" evidence="4">
    <location>
        <begin position="5"/>
        <end position="111"/>
    </location>
</feature>